<dbReference type="SUPFAM" id="SSF46785">
    <property type="entry name" value="Winged helix' DNA-binding domain"/>
    <property type="match status" value="1"/>
</dbReference>
<dbReference type="PROSITE" id="PS50995">
    <property type="entry name" value="HTH_MARR_2"/>
    <property type="match status" value="1"/>
</dbReference>
<dbReference type="InterPro" id="IPR052067">
    <property type="entry name" value="Metal_resp_HTH_trans_reg"/>
</dbReference>
<keyword evidence="2" id="KW-0238">DNA-binding</keyword>
<evidence type="ECO:0000313" key="6">
    <source>
        <dbReference type="Proteomes" id="UP001209553"/>
    </source>
</evidence>
<dbReference type="PANTHER" id="PTHR35790:SF4">
    <property type="entry name" value="HTH-TYPE TRANSCRIPTIONAL REGULATOR PCHR"/>
    <property type="match status" value="1"/>
</dbReference>
<comment type="caution">
    <text evidence="5">The sequence shown here is derived from an EMBL/GenBank/DDBJ whole genome shotgun (WGS) entry which is preliminary data.</text>
</comment>
<keyword evidence="3" id="KW-0804">Transcription</keyword>
<dbReference type="Proteomes" id="UP001209553">
    <property type="component" value="Unassembled WGS sequence"/>
</dbReference>
<evidence type="ECO:0000256" key="2">
    <source>
        <dbReference type="ARBA" id="ARBA00023125"/>
    </source>
</evidence>
<evidence type="ECO:0000313" key="5">
    <source>
        <dbReference type="EMBL" id="MCU5746864.1"/>
    </source>
</evidence>
<sequence length="154" mass="18295">MLQGQKLMRDLRVVFNKLAWLNKQEMEEQLKGYSPSEVHCLEAIKDVNNPNVRKLSQRLFMTRGAVSKLTKKLLHKQLIERYRDPNNKKEIYYTLTEAGERVEAIHSQLHEKYQARDLKVFEEMSEAELEAIFRFIERYNAHLDTEIKKEGVET</sequence>
<protein>
    <submittedName>
        <fullName evidence="5">MarR family transcriptional regulator</fullName>
    </submittedName>
</protein>
<proteinExistence type="predicted"/>
<dbReference type="PANTHER" id="PTHR35790">
    <property type="entry name" value="HTH-TYPE TRANSCRIPTIONAL REGULATOR PCHR"/>
    <property type="match status" value="1"/>
</dbReference>
<organism evidence="5 6">
    <name type="scientific">Staphylococcus marylandisciuri</name>
    <dbReference type="NCBI Taxonomy" id="2981529"/>
    <lineage>
        <taxon>Bacteria</taxon>
        <taxon>Bacillati</taxon>
        <taxon>Bacillota</taxon>
        <taxon>Bacilli</taxon>
        <taxon>Bacillales</taxon>
        <taxon>Staphylococcaceae</taxon>
        <taxon>Staphylococcus</taxon>
    </lineage>
</organism>
<dbReference type="InterPro" id="IPR036388">
    <property type="entry name" value="WH-like_DNA-bd_sf"/>
</dbReference>
<dbReference type="Gene3D" id="1.10.10.10">
    <property type="entry name" value="Winged helix-like DNA-binding domain superfamily/Winged helix DNA-binding domain"/>
    <property type="match status" value="1"/>
</dbReference>
<keyword evidence="6" id="KW-1185">Reference proteome</keyword>
<dbReference type="RefSeq" id="WP_262856554.1">
    <property type="nucleotide sequence ID" value="NZ_JAOPKZ010000016.1"/>
</dbReference>
<dbReference type="EMBL" id="JAOPKZ010000016">
    <property type="protein sequence ID" value="MCU5746864.1"/>
    <property type="molecule type" value="Genomic_DNA"/>
</dbReference>
<dbReference type="InterPro" id="IPR000835">
    <property type="entry name" value="HTH_MarR-typ"/>
</dbReference>
<evidence type="ECO:0000256" key="3">
    <source>
        <dbReference type="ARBA" id="ARBA00023163"/>
    </source>
</evidence>
<name>A0ABT2QSA1_9STAP</name>
<evidence type="ECO:0000256" key="1">
    <source>
        <dbReference type="ARBA" id="ARBA00023015"/>
    </source>
</evidence>
<keyword evidence="1" id="KW-0805">Transcription regulation</keyword>
<gene>
    <name evidence="5" type="ORF">N9R04_09265</name>
</gene>
<reference evidence="5 6" key="1">
    <citation type="journal article" date="2023" name="Int. J. Syst. Evol. Microbiol.">
        <title>Streptococcus sciuri sp. nov., Staphylococcus marylandisciuri sp. nov. and Staphylococcus americanisciuri sp. nov., isolated from faeces of eastern grey squirrel (Sciurus carolinensis).</title>
        <authorList>
            <person name="Volokhov D.V."/>
            <person name="Zagorodnyaya T.A."/>
            <person name="Furtak V.A."/>
            <person name="Nattanmai G."/>
            <person name="Randall L."/>
            <person name="Jose S."/>
            <person name="Gao Y."/>
            <person name="Eisenberg T."/>
            <person name="Delmonte P."/>
            <person name="Blom J."/>
            <person name="Mitchell K.K."/>
        </authorList>
    </citation>
    <scope>NUCLEOTIDE SEQUENCE [LARGE SCALE GENOMIC DNA]</scope>
    <source>
        <strain evidence="5 6">SQ8-PEA</strain>
    </source>
</reference>
<dbReference type="Pfam" id="PF01047">
    <property type="entry name" value="MarR"/>
    <property type="match status" value="1"/>
</dbReference>
<feature type="domain" description="HTH marR-type" evidence="4">
    <location>
        <begin position="4"/>
        <end position="141"/>
    </location>
</feature>
<dbReference type="SMART" id="SM00347">
    <property type="entry name" value="HTH_MARR"/>
    <property type="match status" value="1"/>
</dbReference>
<dbReference type="InterPro" id="IPR036390">
    <property type="entry name" value="WH_DNA-bd_sf"/>
</dbReference>
<accession>A0ABT2QSA1</accession>
<evidence type="ECO:0000259" key="4">
    <source>
        <dbReference type="PROSITE" id="PS50995"/>
    </source>
</evidence>